<accession>A0ABT2UUH9</accession>
<organism evidence="1 2">
    <name type="scientific">Paenibacillus baimaensis</name>
    <dbReference type="NCBI Taxonomy" id="2982185"/>
    <lineage>
        <taxon>Bacteria</taxon>
        <taxon>Bacillati</taxon>
        <taxon>Bacillota</taxon>
        <taxon>Bacilli</taxon>
        <taxon>Bacillales</taxon>
        <taxon>Paenibacillaceae</taxon>
        <taxon>Paenibacillus</taxon>
    </lineage>
</organism>
<gene>
    <name evidence="1" type="ORF">OB236_40000</name>
</gene>
<proteinExistence type="predicted"/>
<dbReference type="RefSeq" id="WP_262689091.1">
    <property type="nucleotide sequence ID" value="NZ_JAOQIO010000127.1"/>
</dbReference>
<evidence type="ECO:0000313" key="2">
    <source>
        <dbReference type="Proteomes" id="UP001652445"/>
    </source>
</evidence>
<comment type="caution">
    <text evidence="1">The sequence shown here is derived from an EMBL/GenBank/DDBJ whole genome shotgun (WGS) entry which is preliminary data.</text>
</comment>
<keyword evidence="2" id="KW-1185">Reference proteome</keyword>
<dbReference type="EMBL" id="JAOQIO010000127">
    <property type="protein sequence ID" value="MCU6798331.1"/>
    <property type="molecule type" value="Genomic_DNA"/>
</dbReference>
<dbReference type="Proteomes" id="UP001652445">
    <property type="component" value="Unassembled WGS sequence"/>
</dbReference>
<protein>
    <submittedName>
        <fullName evidence="1">Uncharacterized protein</fullName>
    </submittedName>
</protein>
<sequence length="68" mass="7648">MERAMSIFQKAPQYSGGNTCSNVCQGVLSGVDFGFLSWFGGNFPSDYFNRMQQFGDFPVGRIRNSRHT</sequence>
<name>A0ABT2UUH9_9BACL</name>
<reference evidence="1 2" key="1">
    <citation type="submission" date="2022-09" db="EMBL/GenBank/DDBJ databases">
        <authorList>
            <person name="Han X.L."/>
            <person name="Wang Q."/>
            <person name="Lu T."/>
        </authorList>
    </citation>
    <scope>NUCLEOTIDE SEQUENCE [LARGE SCALE GENOMIC DNA]</scope>
    <source>
        <strain evidence="1 2">WQ 127069</strain>
    </source>
</reference>
<evidence type="ECO:0000313" key="1">
    <source>
        <dbReference type="EMBL" id="MCU6798331.1"/>
    </source>
</evidence>